<dbReference type="AlphaFoldDB" id="A0A381UHY2"/>
<sequence length="247" mass="30289">MNEIAIELIDEIIQNCEILDIIILSHVNIFFNKEIKKILSNNQKKTYKEVLGLNIIDPNEFIYINRKYLQLSKMKEYQKLYYKLLTKKKIDLYTLYRIYNNFLKLFKEIHILTKDEKIIKNYYDLVRTIIMINERSYYLFCQEGEYCKKKMIITSLLRIILLVNPLNRHSEYQEDIKILFYDFIEKIIKNVSKTYINEDIFFTNFLKRYLFELDSNCIIISYVEIFQIKKFIKKKLKEYKIDIYLEN</sequence>
<dbReference type="EMBL" id="UINC01006342">
    <property type="protein sequence ID" value="SVA26957.1"/>
    <property type="molecule type" value="Genomic_DNA"/>
</dbReference>
<proteinExistence type="predicted"/>
<reference evidence="1" key="1">
    <citation type="submission" date="2018-05" db="EMBL/GenBank/DDBJ databases">
        <authorList>
            <person name="Lanie J.A."/>
            <person name="Ng W.-L."/>
            <person name="Kazmierczak K.M."/>
            <person name="Andrzejewski T.M."/>
            <person name="Davidsen T.M."/>
            <person name="Wayne K.J."/>
            <person name="Tettelin H."/>
            <person name="Glass J.I."/>
            <person name="Rusch D."/>
            <person name="Podicherti R."/>
            <person name="Tsui H.-C.T."/>
            <person name="Winkler M.E."/>
        </authorList>
    </citation>
    <scope>NUCLEOTIDE SEQUENCE</scope>
</reference>
<name>A0A381UHY2_9ZZZZ</name>
<evidence type="ECO:0000313" key="1">
    <source>
        <dbReference type="EMBL" id="SVA26957.1"/>
    </source>
</evidence>
<organism evidence="1">
    <name type="scientific">marine metagenome</name>
    <dbReference type="NCBI Taxonomy" id="408172"/>
    <lineage>
        <taxon>unclassified sequences</taxon>
        <taxon>metagenomes</taxon>
        <taxon>ecological metagenomes</taxon>
    </lineage>
</organism>
<accession>A0A381UHY2</accession>
<gene>
    <name evidence="1" type="ORF">METZ01_LOCUS79811</name>
</gene>
<protein>
    <submittedName>
        <fullName evidence="1">Uncharacterized protein</fullName>
    </submittedName>
</protein>